<dbReference type="OrthoDB" id="2237019at2759"/>
<dbReference type="InParanoid" id="A0A163IQK4"/>
<organism evidence="1">
    <name type="scientific">Absidia glauca</name>
    <name type="common">Pin mould</name>
    <dbReference type="NCBI Taxonomy" id="4829"/>
    <lineage>
        <taxon>Eukaryota</taxon>
        <taxon>Fungi</taxon>
        <taxon>Fungi incertae sedis</taxon>
        <taxon>Mucoromycota</taxon>
        <taxon>Mucoromycotina</taxon>
        <taxon>Mucoromycetes</taxon>
        <taxon>Mucorales</taxon>
        <taxon>Cunninghamellaceae</taxon>
        <taxon>Absidia</taxon>
    </lineage>
</organism>
<dbReference type="EMBL" id="LT550016">
    <property type="protein sequence ID" value="SAL94842.1"/>
    <property type="molecule type" value="Genomic_DNA"/>
</dbReference>
<evidence type="ECO:0000313" key="2">
    <source>
        <dbReference type="Proteomes" id="UP000078561"/>
    </source>
</evidence>
<dbReference type="Proteomes" id="UP000078561">
    <property type="component" value="Unassembled WGS sequence"/>
</dbReference>
<reference evidence="1" key="1">
    <citation type="submission" date="2016-04" db="EMBL/GenBank/DDBJ databases">
        <authorList>
            <person name="Evans L.H."/>
            <person name="Alamgir A."/>
            <person name="Owens N."/>
            <person name="Weber N.D."/>
            <person name="Virtaneva K."/>
            <person name="Barbian K."/>
            <person name="Babar A."/>
            <person name="Rosenke K."/>
        </authorList>
    </citation>
    <scope>NUCLEOTIDE SEQUENCE [LARGE SCALE GENOMIC DNA]</scope>
    <source>
        <strain evidence="1">CBS 101.48</strain>
    </source>
</reference>
<protein>
    <submittedName>
        <fullName evidence="1">Uncharacterized protein</fullName>
    </submittedName>
</protein>
<evidence type="ECO:0000313" key="1">
    <source>
        <dbReference type="EMBL" id="SAL94842.1"/>
    </source>
</evidence>
<gene>
    <name evidence="1" type="primary">ABSGL_00132.1 scaffold 307</name>
</gene>
<dbReference type="STRING" id="4829.A0A163IQK4"/>
<keyword evidence="2" id="KW-1185">Reference proteome</keyword>
<accession>A0A163IQK4</accession>
<dbReference type="AlphaFoldDB" id="A0A163IQK4"/>
<proteinExistence type="predicted"/>
<sequence>MGTHQVLNSPMMNTMVELLYKRFAAHTQTTGQLLTIPETIPVGLHHLWFVLNSRVLSADPGSLVPICVAIMNIYDQYGEEEMKNLLVPENVKKRAGHNDRISPQEGPNFLNSYQVFFGVFQFNKFGIERQVKRMTMNGRLTLVYFSSLNELKTRHFTGRLMFYGHILTDGVSLNFVFSRLPPLTHYNLYAPDFSRHTNQGHFRIVGLDPGRRDIVATTGGVGDGIYSTRQVSTAEYRSISGVTKRQQQLENLQSTTMITELDGNIVPFSTFESN</sequence>
<name>A0A163IQK4_ABSGL</name>